<evidence type="ECO:0000256" key="4">
    <source>
        <dbReference type="ARBA" id="ARBA00023128"/>
    </source>
</evidence>
<dbReference type="GO" id="GO:0005840">
    <property type="term" value="C:ribosome"/>
    <property type="evidence" value="ECO:0007669"/>
    <property type="project" value="UniProtKB-KW"/>
</dbReference>
<reference evidence="7 8" key="1">
    <citation type="journal article" date="2018" name="Front. Microbiol.">
        <title>Genome-Wide Analysis of Corynespora cassiicola Leaf Fall Disease Putative Effectors.</title>
        <authorList>
            <person name="Lopez D."/>
            <person name="Ribeiro S."/>
            <person name="Label P."/>
            <person name="Fumanal B."/>
            <person name="Venisse J.S."/>
            <person name="Kohler A."/>
            <person name="de Oliveira R.R."/>
            <person name="Labutti K."/>
            <person name="Lipzen A."/>
            <person name="Lail K."/>
            <person name="Bauer D."/>
            <person name="Ohm R.A."/>
            <person name="Barry K.W."/>
            <person name="Spatafora J."/>
            <person name="Grigoriev I.V."/>
            <person name="Martin F.M."/>
            <person name="Pujade-Renaud V."/>
        </authorList>
    </citation>
    <scope>NUCLEOTIDE SEQUENCE [LARGE SCALE GENOMIC DNA]</scope>
    <source>
        <strain evidence="7 8">Philippines</strain>
    </source>
</reference>
<dbReference type="GO" id="GO:0005739">
    <property type="term" value="C:mitochondrion"/>
    <property type="evidence" value="ECO:0007669"/>
    <property type="project" value="UniProtKB-SubCell"/>
</dbReference>
<keyword evidence="3" id="KW-0689">Ribosomal protein</keyword>
<dbReference type="AlphaFoldDB" id="A0A2T2PCK9"/>
<comment type="subcellular location">
    <subcellularLocation>
        <location evidence="1">Mitochondrion</location>
    </subcellularLocation>
</comment>
<comment type="similarity">
    <text evidence="2">Belongs to the bacterial ribosomal protein bL33 family.</text>
</comment>
<dbReference type="InterPro" id="IPR011332">
    <property type="entry name" value="Ribosomal_zn-bd"/>
</dbReference>
<dbReference type="EMBL" id="KZ678128">
    <property type="protein sequence ID" value="PSN75108.1"/>
    <property type="molecule type" value="Genomic_DNA"/>
</dbReference>
<keyword evidence="8" id="KW-1185">Reference proteome</keyword>
<proteinExistence type="inferred from homology"/>
<dbReference type="Proteomes" id="UP000240883">
    <property type="component" value="Unassembled WGS sequence"/>
</dbReference>
<name>A0A2T2PCK9_CORCC</name>
<evidence type="ECO:0000256" key="1">
    <source>
        <dbReference type="ARBA" id="ARBA00004173"/>
    </source>
</evidence>
<dbReference type="SUPFAM" id="SSF57829">
    <property type="entry name" value="Zn-binding ribosomal proteins"/>
    <property type="match status" value="1"/>
</dbReference>
<evidence type="ECO:0000313" key="8">
    <source>
        <dbReference type="Proteomes" id="UP000240883"/>
    </source>
</evidence>
<evidence type="ECO:0000256" key="6">
    <source>
        <dbReference type="ARBA" id="ARBA00035275"/>
    </source>
</evidence>
<keyword evidence="4" id="KW-0496">Mitochondrion</keyword>
<dbReference type="PANTHER" id="PTHR47037">
    <property type="entry name" value="39S RIBOSOMAL PROTEIN L33, MITOCHONDRIAL"/>
    <property type="match status" value="1"/>
</dbReference>
<dbReference type="Gene3D" id="2.20.28.120">
    <property type="entry name" value="Ribosomal protein L33"/>
    <property type="match status" value="1"/>
</dbReference>
<dbReference type="InterPro" id="IPR038584">
    <property type="entry name" value="Ribosomal_bL33_sf"/>
</dbReference>
<protein>
    <recommendedName>
        <fullName evidence="6">Large ribosomal subunit protein bL33m</fullName>
    </recommendedName>
</protein>
<dbReference type="InterPro" id="IPR052008">
    <property type="entry name" value="Mitoribosomal_protein_bL33"/>
</dbReference>
<organism evidence="7 8">
    <name type="scientific">Corynespora cassiicola Philippines</name>
    <dbReference type="NCBI Taxonomy" id="1448308"/>
    <lineage>
        <taxon>Eukaryota</taxon>
        <taxon>Fungi</taxon>
        <taxon>Dikarya</taxon>
        <taxon>Ascomycota</taxon>
        <taxon>Pezizomycotina</taxon>
        <taxon>Dothideomycetes</taxon>
        <taxon>Pleosporomycetidae</taxon>
        <taxon>Pleosporales</taxon>
        <taxon>Corynesporascaceae</taxon>
        <taxon>Corynespora</taxon>
    </lineage>
</organism>
<dbReference type="GO" id="GO:1990904">
    <property type="term" value="C:ribonucleoprotein complex"/>
    <property type="evidence" value="ECO:0007669"/>
    <property type="project" value="UniProtKB-KW"/>
</dbReference>
<evidence type="ECO:0000256" key="3">
    <source>
        <dbReference type="ARBA" id="ARBA00022980"/>
    </source>
</evidence>
<accession>A0A2T2PCK9</accession>
<evidence type="ECO:0000256" key="5">
    <source>
        <dbReference type="ARBA" id="ARBA00023274"/>
    </source>
</evidence>
<dbReference type="OrthoDB" id="275534at2759"/>
<dbReference type="PANTHER" id="PTHR47037:SF1">
    <property type="entry name" value="LARGE RIBOSOMAL SUBUNIT PROTEIN BL33M"/>
    <property type="match status" value="1"/>
</dbReference>
<evidence type="ECO:0000313" key="7">
    <source>
        <dbReference type="EMBL" id="PSN75108.1"/>
    </source>
</evidence>
<keyword evidence="5" id="KW-0687">Ribonucleoprotein</keyword>
<evidence type="ECO:0000256" key="2">
    <source>
        <dbReference type="ARBA" id="ARBA00007596"/>
    </source>
</evidence>
<dbReference type="GO" id="GO:0006412">
    <property type="term" value="P:translation"/>
    <property type="evidence" value="ECO:0007669"/>
    <property type="project" value="InterPro"/>
</dbReference>
<gene>
    <name evidence="7" type="ORF">BS50DRAFT_540913</name>
</gene>
<dbReference type="STRING" id="1448308.A0A2T2PCK9"/>
<sequence>MVRLISMAMTGYYRTLQRPRAHRPLSMLKYDPIAVRKQVLFLEAKRGKK</sequence>